<gene>
    <name evidence="9" type="ORF">GCM10008935_00990</name>
</gene>
<dbReference type="Pfam" id="PF00892">
    <property type="entry name" value="EamA"/>
    <property type="match status" value="2"/>
</dbReference>
<keyword evidence="10" id="KW-1185">Reference proteome</keyword>
<sequence length="305" mass="34350">MIRSYLFLIITVVIFSANLLVGKAISELPPITITFFRCLIAVMIVLPFARKQLKWHNHVLIEHWKPLLGFALTGVVSFNVLVYLALNYTTAINAGIVEASTPMFALILGYFFLKERLTKKQITGMMVSFIGAVWVLSNGSLEMLMSLQFNTGDLIMLLAVLVWAIYSLLVKQYNHNFPIYSGMAAMLSLGVVILFPMMLIEWYVVGFPFNYIELSHWLGLLFLGVFPSFIALMLWNLAVADIGPSLSSVFLNLLPVFTTIGAILFLDESLLVAHIFGGLLVIMGVLLVNMNLKNIKYFRKRKRVE</sequence>
<feature type="domain" description="EamA" evidence="8">
    <location>
        <begin position="151"/>
        <end position="289"/>
    </location>
</feature>
<evidence type="ECO:0000256" key="3">
    <source>
        <dbReference type="ARBA" id="ARBA00022475"/>
    </source>
</evidence>
<evidence type="ECO:0000256" key="4">
    <source>
        <dbReference type="ARBA" id="ARBA00022692"/>
    </source>
</evidence>
<evidence type="ECO:0000256" key="2">
    <source>
        <dbReference type="ARBA" id="ARBA00007362"/>
    </source>
</evidence>
<dbReference type="InterPro" id="IPR050638">
    <property type="entry name" value="AA-Vitamin_Transporters"/>
</dbReference>
<feature type="transmembrane region" description="Helical" evidence="7">
    <location>
        <begin position="5"/>
        <end position="22"/>
    </location>
</feature>
<comment type="similarity">
    <text evidence="2">Belongs to the EamA transporter family.</text>
</comment>
<feature type="transmembrane region" description="Helical" evidence="7">
    <location>
        <begin position="272"/>
        <end position="292"/>
    </location>
</feature>
<organism evidence="9 10">
    <name type="scientific">Alkalibacillus silvisoli</name>
    <dbReference type="NCBI Taxonomy" id="392823"/>
    <lineage>
        <taxon>Bacteria</taxon>
        <taxon>Bacillati</taxon>
        <taxon>Bacillota</taxon>
        <taxon>Bacilli</taxon>
        <taxon>Bacillales</taxon>
        <taxon>Bacillaceae</taxon>
        <taxon>Alkalibacillus</taxon>
    </lineage>
</organism>
<dbReference type="InterPro" id="IPR000620">
    <property type="entry name" value="EamA_dom"/>
</dbReference>
<dbReference type="InterPro" id="IPR037185">
    <property type="entry name" value="EmrE-like"/>
</dbReference>
<feature type="transmembrane region" description="Helical" evidence="7">
    <location>
        <begin position="28"/>
        <end position="46"/>
    </location>
</feature>
<protein>
    <submittedName>
        <fullName evidence="9">DMT family transporter</fullName>
    </submittedName>
</protein>
<evidence type="ECO:0000259" key="8">
    <source>
        <dbReference type="Pfam" id="PF00892"/>
    </source>
</evidence>
<proteinExistence type="inferred from homology"/>
<feature type="transmembrane region" description="Helical" evidence="7">
    <location>
        <begin position="67"/>
        <end position="86"/>
    </location>
</feature>
<comment type="caution">
    <text evidence="9">The sequence shown here is derived from an EMBL/GenBank/DDBJ whole genome shotgun (WGS) entry which is preliminary data.</text>
</comment>
<feature type="transmembrane region" description="Helical" evidence="7">
    <location>
        <begin position="249"/>
        <end position="266"/>
    </location>
</feature>
<feature type="transmembrane region" description="Helical" evidence="7">
    <location>
        <begin position="92"/>
        <end position="113"/>
    </location>
</feature>
<feature type="transmembrane region" description="Helical" evidence="7">
    <location>
        <begin position="125"/>
        <end position="145"/>
    </location>
</feature>
<feature type="domain" description="EamA" evidence="8">
    <location>
        <begin position="4"/>
        <end position="136"/>
    </location>
</feature>
<accession>A0ABN0ZJT3</accession>
<keyword evidence="6 7" id="KW-0472">Membrane</keyword>
<feature type="transmembrane region" description="Helical" evidence="7">
    <location>
        <begin position="151"/>
        <end position="170"/>
    </location>
</feature>
<comment type="subcellular location">
    <subcellularLocation>
        <location evidence="1">Cell membrane</location>
        <topology evidence="1">Multi-pass membrane protein</topology>
    </subcellularLocation>
</comment>
<reference evidence="9 10" key="1">
    <citation type="journal article" date="2019" name="Int. J. Syst. Evol. Microbiol.">
        <title>The Global Catalogue of Microorganisms (GCM) 10K type strain sequencing project: providing services to taxonomists for standard genome sequencing and annotation.</title>
        <authorList>
            <consortium name="The Broad Institute Genomics Platform"/>
            <consortium name="The Broad Institute Genome Sequencing Center for Infectious Disease"/>
            <person name="Wu L."/>
            <person name="Ma J."/>
        </authorList>
    </citation>
    <scope>NUCLEOTIDE SEQUENCE [LARGE SCALE GENOMIC DNA]</scope>
    <source>
        <strain evidence="9 10">JCM 14193</strain>
    </source>
</reference>
<keyword evidence="5 7" id="KW-1133">Transmembrane helix</keyword>
<dbReference type="PANTHER" id="PTHR32322:SF18">
    <property type="entry name" value="S-ADENOSYLMETHIONINE_S-ADENOSYLHOMOCYSTEINE TRANSPORTER"/>
    <property type="match status" value="1"/>
</dbReference>
<name>A0ABN0ZJT3_9BACI</name>
<evidence type="ECO:0000313" key="9">
    <source>
        <dbReference type="EMBL" id="GAA0450378.1"/>
    </source>
</evidence>
<evidence type="ECO:0000313" key="10">
    <source>
        <dbReference type="Proteomes" id="UP001500740"/>
    </source>
</evidence>
<dbReference type="RefSeq" id="WP_343780996.1">
    <property type="nucleotide sequence ID" value="NZ_BAAACZ010000002.1"/>
</dbReference>
<dbReference type="Proteomes" id="UP001500740">
    <property type="component" value="Unassembled WGS sequence"/>
</dbReference>
<evidence type="ECO:0000256" key="7">
    <source>
        <dbReference type="SAM" id="Phobius"/>
    </source>
</evidence>
<dbReference type="EMBL" id="BAAACZ010000002">
    <property type="protein sequence ID" value="GAA0450378.1"/>
    <property type="molecule type" value="Genomic_DNA"/>
</dbReference>
<feature type="transmembrane region" description="Helical" evidence="7">
    <location>
        <begin position="182"/>
        <end position="205"/>
    </location>
</feature>
<dbReference type="PANTHER" id="PTHR32322">
    <property type="entry name" value="INNER MEMBRANE TRANSPORTER"/>
    <property type="match status" value="1"/>
</dbReference>
<feature type="transmembrane region" description="Helical" evidence="7">
    <location>
        <begin position="217"/>
        <end position="237"/>
    </location>
</feature>
<evidence type="ECO:0000256" key="6">
    <source>
        <dbReference type="ARBA" id="ARBA00023136"/>
    </source>
</evidence>
<evidence type="ECO:0000256" key="1">
    <source>
        <dbReference type="ARBA" id="ARBA00004651"/>
    </source>
</evidence>
<keyword evidence="3" id="KW-1003">Cell membrane</keyword>
<evidence type="ECO:0000256" key="5">
    <source>
        <dbReference type="ARBA" id="ARBA00022989"/>
    </source>
</evidence>
<keyword evidence="4 7" id="KW-0812">Transmembrane</keyword>
<dbReference type="SUPFAM" id="SSF103481">
    <property type="entry name" value="Multidrug resistance efflux transporter EmrE"/>
    <property type="match status" value="2"/>
</dbReference>